<proteinExistence type="predicted"/>
<dbReference type="GO" id="GO:0009055">
    <property type="term" value="F:electron transfer activity"/>
    <property type="evidence" value="ECO:0007669"/>
    <property type="project" value="InterPro"/>
</dbReference>
<dbReference type="Proteomes" id="UP000509322">
    <property type="component" value="Plasmid unnamed1"/>
</dbReference>
<feature type="chain" id="PRO_5028847825" evidence="6">
    <location>
        <begin position="30"/>
        <end position="227"/>
    </location>
</feature>
<dbReference type="AlphaFoldDB" id="A0A7H9BZ36"/>
<keyword evidence="1 4" id="KW-0349">Heme</keyword>
<gene>
    <name evidence="8" type="ORF">HYQ43_20780</name>
</gene>
<sequence length="227" mass="23765">MVMNPDPRQYPLRSALALACALLPLGGLAQDAAAPRTIAPLPAELPDSGEPTPPSPAVADQEAAGTPGLEANFGIGRAATEEEIAAIDIDVTPDGHGLPDGRGSYADGKALYDERCLACHGENLEGIPETGGPALIGGRDTLASDTPLKTVESYLAHASTLYDYIHRAMPMDAPGSLTPDEVYAVSAYILGRAGIVDETTVLDRESLPQIRMPNAEGFVDDPRPERL</sequence>
<organism evidence="8 9">
    <name type="scientific">Paracoccus pantotrophus</name>
    <name type="common">Thiosphaera pantotropha</name>
    <dbReference type="NCBI Taxonomy" id="82367"/>
    <lineage>
        <taxon>Bacteria</taxon>
        <taxon>Pseudomonadati</taxon>
        <taxon>Pseudomonadota</taxon>
        <taxon>Alphaproteobacteria</taxon>
        <taxon>Rhodobacterales</taxon>
        <taxon>Paracoccaceae</taxon>
        <taxon>Paracoccus</taxon>
    </lineage>
</organism>
<feature type="region of interest" description="Disordered" evidence="5">
    <location>
        <begin position="40"/>
        <end position="62"/>
    </location>
</feature>
<evidence type="ECO:0000256" key="1">
    <source>
        <dbReference type="ARBA" id="ARBA00022617"/>
    </source>
</evidence>
<dbReference type="Pfam" id="PF00034">
    <property type="entry name" value="Cytochrom_C"/>
    <property type="match status" value="1"/>
</dbReference>
<dbReference type="InterPro" id="IPR009056">
    <property type="entry name" value="Cyt_c-like_dom"/>
</dbReference>
<evidence type="ECO:0000313" key="9">
    <source>
        <dbReference type="Proteomes" id="UP000509322"/>
    </source>
</evidence>
<evidence type="ECO:0000256" key="2">
    <source>
        <dbReference type="ARBA" id="ARBA00022723"/>
    </source>
</evidence>
<evidence type="ECO:0000256" key="6">
    <source>
        <dbReference type="SAM" id="SignalP"/>
    </source>
</evidence>
<evidence type="ECO:0000256" key="4">
    <source>
        <dbReference type="PROSITE-ProRule" id="PRU00433"/>
    </source>
</evidence>
<accession>A0A7H9BZ36</accession>
<dbReference type="PANTHER" id="PTHR35008">
    <property type="entry name" value="BLL4482 PROTEIN-RELATED"/>
    <property type="match status" value="1"/>
</dbReference>
<feature type="domain" description="Cytochrome c" evidence="7">
    <location>
        <begin position="103"/>
        <end position="193"/>
    </location>
</feature>
<evidence type="ECO:0000259" key="7">
    <source>
        <dbReference type="PROSITE" id="PS51007"/>
    </source>
</evidence>
<evidence type="ECO:0000313" key="8">
    <source>
        <dbReference type="EMBL" id="QLH16657.1"/>
    </source>
</evidence>
<dbReference type="GO" id="GO:0020037">
    <property type="term" value="F:heme binding"/>
    <property type="evidence" value="ECO:0007669"/>
    <property type="project" value="InterPro"/>
</dbReference>
<keyword evidence="3 4" id="KW-0408">Iron</keyword>
<reference evidence="8 9" key="1">
    <citation type="submission" date="2020-07" db="EMBL/GenBank/DDBJ databases">
        <title>The complete genome of Paracoccus pantotrophus ACCC 10489.</title>
        <authorList>
            <person name="Si Y."/>
        </authorList>
    </citation>
    <scope>NUCLEOTIDE SEQUENCE [LARGE SCALE GENOMIC DNA]</scope>
    <source>
        <strain evidence="8 9">ACCC10489</strain>
        <plasmid evidence="8 9">unnamed1</plasmid>
    </source>
</reference>
<geneLocation type="plasmid" evidence="8 9">
    <name>unnamed1</name>
</geneLocation>
<evidence type="ECO:0000256" key="3">
    <source>
        <dbReference type="ARBA" id="ARBA00023004"/>
    </source>
</evidence>
<dbReference type="PROSITE" id="PS51007">
    <property type="entry name" value="CYTC"/>
    <property type="match status" value="1"/>
</dbReference>
<keyword evidence="2 4" id="KW-0479">Metal-binding</keyword>
<dbReference type="Gene3D" id="1.10.760.10">
    <property type="entry name" value="Cytochrome c-like domain"/>
    <property type="match status" value="1"/>
</dbReference>
<protein>
    <submittedName>
        <fullName evidence="8">C-type cytochrome</fullName>
    </submittedName>
</protein>
<feature type="signal peptide" evidence="6">
    <location>
        <begin position="1"/>
        <end position="29"/>
    </location>
</feature>
<evidence type="ECO:0000256" key="5">
    <source>
        <dbReference type="SAM" id="MobiDB-lite"/>
    </source>
</evidence>
<dbReference type="InterPro" id="IPR036909">
    <property type="entry name" value="Cyt_c-like_dom_sf"/>
</dbReference>
<dbReference type="EMBL" id="CP058691">
    <property type="protein sequence ID" value="QLH16657.1"/>
    <property type="molecule type" value="Genomic_DNA"/>
</dbReference>
<dbReference type="SUPFAM" id="SSF46626">
    <property type="entry name" value="Cytochrome c"/>
    <property type="match status" value="1"/>
</dbReference>
<dbReference type="PANTHER" id="PTHR35008:SF8">
    <property type="entry name" value="ALCOHOL DEHYDROGENASE CYTOCHROME C SUBUNIT"/>
    <property type="match status" value="1"/>
</dbReference>
<name>A0A7H9BZ36_PARPN</name>
<keyword evidence="8" id="KW-0614">Plasmid</keyword>
<dbReference type="GO" id="GO:0046872">
    <property type="term" value="F:metal ion binding"/>
    <property type="evidence" value="ECO:0007669"/>
    <property type="project" value="UniProtKB-KW"/>
</dbReference>
<keyword evidence="6" id="KW-0732">Signal</keyword>
<dbReference type="InterPro" id="IPR051459">
    <property type="entry name" value="Cytochrome_c-type_DH"/>
</dbReference>